<reference evidence="1 2" key="1">
    <citation type="submission" date="2015-04" db="EMBL/GenBank/DDBJ databases">
        <title>Draft Genome Sequences of Eight Spore-Forming Food Isolates of Bacillus cereus Genome sequencing.</title>
        <authorList>
            <person name="Krawcyk A.O."/>
            <person name="de Jong A."/>
            <person name="Eijlander R.T."/>
            <person name="Berendsen E.M."/>
            <person name="Holsappel S."/>
            <person name="Wells-Bennik M."/>
            <person name="Kuipers O.P."/>
        </authorList>
    </citation>
    <scope>NUCLEOTIDE SEQUENCE [LARGE SCALE GENOMIC DNA]</scope>
    <source>
        <strain evidence="1 2">B4077</strain>
    </source>
</reference>
<proteinExistence type="predicted"/>
<protein>
    <submittedName>
        <fullName evidence="1">Uncharacterized protein</fullName>
    </submittedName>
</protein>
<dbReference type="AlphaFoldDB" id="A0A0G8EYN1"/>
<sequence>MIENLKRHPHYGHTLADHPMEHHRHPLSHHGPIVHVKGIIKQVEEDDTNPQGGTHQHIIVDQVELIDAHGLPESLTIDTIVFCAIRYGDNLGIPNRIPDLEEGEEIELQGEYLDKTTATPSEGNPGYAVIHFTHRPVGFIKYHGKEYR</sequence>
<evidence type="ECO:0000313" key="2">
    <source>
        <dbReference type="Proteomes" id="UP000035214"/>
    </source>
</evidence>
<dbReference type="PATRIC" id="fig|1396.428.peg.4728"/>
<evidence type="ECO:0000313" key="1">
    <source>
        <dbReference type="EMBL" id="KLA29244.1"/>
    </source>
</evidence>
<organism evidence="1 2">
    <name type="scientific">Bacillus cereus</name>
    <dbReference type="NCBI Taxonomy" id="1396"/>
    <lineage>
        <taxon>Bacteria</taxon>
        <taxon>Bacillati</taxon>
        <taxon>Bacillota</taxon>
        <taxon>Bacilli</taxon>
        <taxon>Bacillales</taxon>
        <taxon>Bacillaceae</taxon>
        <taxon>Bacillus</taxon>
        <taxon>Bacillus cereus group</taxon>
    </lineage>
</organism>
<name>A0A0G8EYN1_BACCE</name>
<accession>A0A0G8EYN1</accession>
<comment type="caution">
    <text evidence="1">The sequence shown here is derived from an EMBL/GenBank/DDBJ whole genome shotgun (WGS) entry which is preliminary data.</text>
</comment>
<dbReference type="EMBL" id="LCYI01000024">
    <property type="protein sequence ID" value="KLA29244.1"/>
    <property type="molecule type" value="Genomic_DNA"/>
</dbReference>
<dbReference type="Proteomes" id="UP000035214">
    <property type="component" value="Unassembled WGS sequence"/>
</dbReference>
<gene>
    <name evidence="1" type="ORF">B4077_0843</name>
</gene>
<dbReference type="RefSeq" id="WP_016089889.1">
    <property type="nucleotide sequence ID" value="NZ_JBNTLM010000004.1"/>
</dbReference>